<evidence type="ECO:0008006" key="4">
    <source>
        <dbReference type="Google" id="ProtNLM"/>
    </source>
</evidence>
<dbReference type="EMBL" id="JALNTZ010000007">
    <property type="protein sequence ID" value="KAJ3645205.1"/>
    <property type="molecule type" value="Genomic_DNA"/>
</dbReference>
<gene>
    <name evidence="2" type="ORF">Zmor_022884</name>
</gene>
<feature type="compositionally biased region" description="Polar residues" evidence="1">
    <location>
        <begin position="259"/>
        <end position="269"/>
    </location>
</feature>
<dbReference type="InterPro" id="IPR037883">
    <property type="entry name" value="Knr4/Smi1-like_sf"/>
</dbReference>
<reference evidence="2" key="1">
    <citation type="journal article" date="2023" name="G3 (Bethesda)">
        <title>Whole genome assemblies of Zophobas morio and Tenebrio molitor.</title>
        <authorList>
            <person name="Kaur S."/>
            <person name="Stinson S.A."/>
            <person name="diCenzo G.C."/>
        </authorList>
    </citation>
    <scope>NUCLEOTIDE SEQUENCE</scope>
    <source>
        <strain evidence="2">QUZm001</strain>
    </source>
</reference>
<sequence>MEFIVDKVSEDSFYENLLIGLPKALEKLPSVSDLSLERFSPVQHNNICAWEQKHGVLLPEDLRSFYASSNGLLYTYNFFYRESGSDEDKVVGKIEVNSLNDLTQIYGYEIKPDPGVNVDGERYELKLGADSKVFELVNLSDVGRVTLVYINHRYLPTIWMHNAAMKFYFLADDFTTYLKMCVHHLGIPFWQFSFTGDGIPEWSEMVFRLLAPAVLPLHKKIEDVRKANEQTVDEELSNIPLNKIDLNIFRTARPQPSNTVVLGEQSVSPRQMKKKAGKPKFPTKLQRKSVHQKK</sequence>
<accession>A0AA38HWB9</accession>
<dbReference type="SUPFAM" id="SSF160631">
    <property type="entry name" value="SMI1/KNR4-like"/>
    <property type="match status" value="1"/>
</dbReference>
<dbReference type="Proteomes" id="UP001168821">
    <property type="component" value="Unassembled WGS sequence"/>
</dbReference>
<name>A0AA38HWB9_9CUCU</name>
<protein>
    <recommendedName>
        <fullName evidence="4">Tubulin polyglutamylase complex subunit 2</fullName>
    </recommendedName>
</protein>
<organism evidence="2 3">
    <name type="scientific">Zophobas morio</name>
    <dbReference type="NCBI Taxonomy" id="2755281"/>
    <lineage>
        <taxon>Eukaryota</taxon>
        <taxon>Metazoa</taxon>
        <taxon>Ecdysozoa</taxon>
        <taxon>Arthropoda</taxon>
        <taxon>Hexapoda</taxon>
        <taxon>Insecta</taxon>
        <taxon>Pterygota</taxon>
        <taxon>Neoptera</taxon>
        <taxon>Endopterygota</taxon>
        <taxon>Coleoptera</taxon>
        <taxon>Polyphaga</taxon>
        <taxon>Cucujiformia</taxon>
        <taxon>Tenebrionidae</taxon>
        <taxon>Zophobas</taxon>
    </lineage>
</organism>
<dbReference type="AlphaFoldDB" id="A0AA38HWB9"/>
<feature type="region of interest" description="Disordered" evidence="1">
    <location>
        <begin position="259"/>
        <end position="294"/>
    </location>
</feature>
<evidence type="ECO:0000313" key="2">
    <source>
        <dbReference type="EMBL" id="KAJ3645205.1"/>
    </source>
</evidence>
<evidence type="ECO:0000256" key="1">
    <source>
        <dbReference type="SAM" id="MobiDB-lite"/>
    </source>
</evidence>
<keyword evidence="3" id="KW-1185">Reference proteome</keyword>
<dbReference type="Gene3D" id="3.40.1580.10">
    <property type="entry name" value="SMI1/KNR4-like"/>
    <property type="match status" value="1"/>
</dbReference>
<dbReference type="PANTHER" id="PTHR31854">
    <property type="entry name" value="TUBULIN POLYGLUTAMYLASE COMPLEX SUBUNIT 2"/>
    <property type="match status" value="1"/>
</dbReference>
<evidence type="ECO:0000313" key="3">
    <source>
        <dbReference type="Proteomes" id="UP001168821"/>
    </source>
</evidence>
<dbReference type="PANTHER" id="PTHR31854:SF2">
    <property type="entry name" value="TUBULIN POLYGLUTAMYLASE COMPLEX SUBUNIT 2"/>
    <property type="match status" value="1"/>
</dbReference>
<feature type="compositionally biased region" description="Basic residues" evidence="1">
    <location>
        <begin position="285"/>
        <end position="294"/>
    </location>
</feature>
<dbReference type="InterPro" id="IPR039231">
    <property type="entry name" value="TPGS2"/>
</dbReference>
<comment type="caution">
    <text evidence="2">The sequence shown here is derived from an EMBL/GenBank/DDBJ whole genome shotgun (WGS) entry which is preliminary data.</text>
</comment>
<proteinExistence type="predicted"/>